<feature type="compositionally biased region" description="Polar residues" evidence="1">
    <location>
        <begin position="31"/>
        <end position="45"/>
    </location>
</feature>
<name>C2KK46_LEUMC</name>
<accession>C2KK46</accession>
<dbReference type="AlphaFoldDB" id="C2KK46"/>
<reference evidence="2 3" key="1">
    <citation type="submission" date="2009-04" db="EMBL/GenBank/DDBJ databases">
        <authorList>
            <person name="Qin X."/>
            <person name="Bachman B."/>
            <person name="Battles P."/>
            <person name="Bell A."/>
            <person name="Bess C."/>
            <person name="Bickham C."/>
            <person name="Chaboub L."/>
            <person name="Chen D."/>
            <person name="Coyle M."/>
            <person name="Deiros D.R."/>
            <person name="Dinh H."/>
            <person name="Forbes L."/>
            <person name="Fowler G."/>
            <person name="Francisco L."/>
            <person name="Fu Q."/>
            <person name="Gubbala S."/>
            <person name="Hale W."/>
            <person name="Han Y."/>
            <person name="Hemphill L."/>
            <person name="Highlander S.K."/>
            <person name="Hirani K."/>
            <person name="Hogues M."/>
            <person name="Jackson L."/>
            <person name="Jakkamsetti A."/>
            <person name="Javaid M."/>
            <person name="Jiang H."/>
            <person name="Korchina V."/>
            <person name="Kovar C."/>
            <person name="Lara F."/>
            <person name="Lee S."/>
            <person name="Mata R."/>
            <person name="Mathew T."/>
            <person name="Moen C."/>
            <person name="Morales K."/>
            <person name="Munidasa M."/>
            <person name="Nazareth L."/>
            <person name="Ngo R."/>
            <person name="Nguyen L."/>
            <person name="Okwuonu G."/>
            <person name="Ongeri F."/>
            <person name="Patil S."/>
            <person name="Petrosino J."/>
            <person name="Pham C."/>
            <person name="Pham P."/>
            <person name="Pu L.-L."/>
            <person name="Puazo M."/>
            <person name="Raj R."/>
            <person name="Reid J."/>
            <person name="Rouhana J."/>
            <person name="Saada N."/>
            <person name="Shang Y."/>
            <person name="Simmons D."/>
            <person name="Thornton R."/>
            <person name="Warren J."/>
            <person name="Weissenberger G."/>
            <person name="Zhang J."/>
            <person name="Zhang L."/>
            <person name="Zhou C."/>
            <person name="Zhu D."/>
            <person name="Muzny D."/>
            <person name="Worley K."/>
            <person name="Gibbs R."/>
        </authorList>
    </citation>
    <scope>NUCLEOTIDE SEQUENCE [LARGE SCALE GENOMIC DNA]</scope>
    <source>
        <strain evidence="2 3">ATCC 19254</strain>
    </source>
</reference>
<evidence type="ECO:0000313" key="3">
    <source>
        <dbReference type="Proteomes" id="UP000004283"/>
    </source>
</evidence>
<dbReference type="EMBL" id="ACKV01000048">
    <property type="protein sequence ID" value="EEJ42393.1"/>
    <property type="molecule type" value="Genomic_DNA"/>
</dbReference>
<gene>
    <name evidence="2" type="ORF">HMPREF0555_1012</name>
</gene>
<protein>
    <submittedName>
        <fullName evidence="2">Uncharacterized protein</fullName>
    </submittedName>
</protein>
<proteinExistence type="predicted"/>
<sequence length="53" mass="5574">MKKIGQSKIVNLVVSLVIAILLAAYVSSTKQGTATNNGGSTNFSTLIPEKRLP</sequence>
<feature type="region of interest" description="Disordered" evidence="1">
    <location>
        <begin position="31"/>
        <end position="53"/>
    </location>
</feature>
<organism evidence="2 3">
    <name type="scientific">Leuconostoc mesenteroides subsp. cremoris ATCC 19254</name>
    <dbReference type="NCBI Taxonomy" id="586220"/>
    <lineage>
        <taxon>Bacteria</taxon>
        <taxon>Bacillati</taxon>
        <taxon>Bacillota</taxon>
        <taxon>Bacilli</taxon>
        <taxon>Lactobacillales</taxon>
        <taxon>Lactobacillaceae</taxon>
        <taxon>Leuconostoc</taxon>
    </lineage>
</organism>
<comment type="caution">
    <text evidence="2">The sequence shown here is derived from an EMBL/GenBank/DDBJ whole genome shotgun (WGS) entry which is preliminary data.</text>
</comment>
<evidence type="ECO:0000313" key="2">
    <source>
        <dbReference type="EMBL" id="EEJ42393.1"/>
    </source>
</evidence>
<dbReference type="HOGENOM" id="CLU_3063082_0_0_9"/>
<dbReference type="Proteomes" id="UP000004283">
    <property type="component" value="Unassembled WGS sequence"/>
</dbReference>
<evidence type="ECO:0000256" key="1">
    <source>
        <dbReference type="SAM" id="MobiDB-lite"/>
    </source>
</evidence>